<feature type="region of interest" description="Disordered" evidence="9">
    <location>
        <begin position="1480"/>
        <end position="1502"/>
    </location>
</feature>
<comment type="caution">
    <text evidence="12">The sequence shown here is derived from an EMBL/GenBank/DDBJ whole genome shotgun (WGS) entry which is preliminary data.</text>
</comment>
<evidence type="ECO:0000259" key="11">
    <source>
        <dbReference type="Pfam" id="PF19283"/>
    </source>
</evidence>
<dbReference type="PROSITE" id="PS00708">
    <property type="entry name" value="PRO_ENDOPEP_SER"/>
    <property type="match status" value="2"/>
</dbReference>
<comment type="catalytic activity">
    <reaction evidence="1">
        <text>Cleavage of an N-acetyl or N-formyl amino acid from the N-terminus of a polypeptide.</text>
        <dbReference type="EC" id="3.4.19.1"/>
    </reaction>
</comment>
<comment type="subunit">
    <text evidence="4">Homotetramer.</text>
</comment>
<dbReference type="EMBL" id="PQIB02000005">
    <property type="protein sequence ID" value="RLN15935.1"/>
    <property type="molecule type" value="Genomic_DNA"/>
</dbReference>
<gene>
    <name evidence="12" type="ORF">C2845_PM02G12840</name>
</gene>
<evidence type="ECO:0000259" key="10">
    <source>
        <dbReference type="Pfam" id="PF00326"/>
    </source>
</evidence>
<dbReference type="GO" id="GO:0006508">
    <property type="term" value="P:proteolysis"/>
    <property type="evidence" value="ECO:0007669"/>
    <property type="project" value="InterPro"/>
</dbReference>
<dbReference type="EC" id="3.4.19.1" evidence="5"/>
<evidence type="ECO:0000256" key="4">
    <source>
        <dbReference type="ARBA" id="ARBA00011881"/>
    </source>
</evidence>
<evidence type="ECO:0000256" key="1">
    <source>
        <dbReference type="ARBA" id="ARBA00000721"/>
    </source>
</evidence>
<dbReference type="InterPro" id="IPR045550">
    <property type="entry name" value="AARE_N"/>
</dbReference>
<feature type="domain" description="Acylamino-acid-releasing enzyme N-terminal" evidence="11">
    <location>
        <begin position="768"/>
        <end position="1191"/>
    </location>
</feature>
<dbReference type="InterPro" id="IPR002471">
    <property type="entry name" value="Pept_S9_AS"/>
</dbReference>
<reference evidence="13" key="1">
    <citation type="journal article" date="2019" name="Nat. Commun.">
        <title>The genome of broomcorn millet.</title>
        <authorList>
            <person name="Zou C."/>
            <person name="Miki D."/>
            <person name="Li D."/>
            <person name="Tang Q."/>
            <person name="Xiao L."/>
            <person name="Rajput S."/>
            <person name="Deng P."/>
            <person name="Jia W."/>
            <person name="Huang R."/>
            <person name="Zhang M."/>
            <person name="Sun Y."/>
            <person name="Hu J."/>
            <person name="Fu X."/>
            <person name="Schnable P.S."/>
            <person name="Li F."/>
            <person name="Zhang H."/>
            <person name="Feng B."/>
            <person name="Zhu X."/>
            <person name="Liu R."/>
            <person name="Schnable J.C."/>
            <person name="Zhu J.-K."/>
            <person name="Zhang H."/>
        </authorList>
    </citation>
    <scope>NUCLEOTIDE SEQUENCE [LARGE SCALE GENOMIC DNA]</scope>
</reference>
<evidence type="ECO:0000256" key="7">
    <source>
        <dbReference type="ARBA" id="ARBA00022801"/>
    </source>
</evidence>
<dbReference type="Pfam" id="PF19283">
    <property type="entry name" value="APEH_N"/>
    <property type="match status" value="2"/>
</dbReference>
<dbReference type="Gene3D" id="3.40.50.1820">
    <property type="entry name" value="alpha/beta hydrolase"/>
    <property type="match status" value="2"/>
</dbReference>
<feature type="compositionally biased region" description="Basic residues" evidence="9">
    <location>
        <begin position="1493"/>
        <end position="1502"/>
    </location>
</feature>
<accession>A0A3L6S4Q0</accession>
<evidence type="ECO:0000256" key="6">
    <source>
        <dbReference type="ARBA" id="ARBA00022490"/>
    </source>
</evidence>
<comment type="similarity">
    <text evidence="3">Belongs to the peptidase S9C family.</text>
</comment>
<keyword evidence="6" id="KW-0963">Cytoplasm</keyword>
<dbReference type="GO" id="GO:0005737">
    <property type="term" value="C:cytoplasm"/>
    <property type="evidence" value="ECO:0007669"/>
    <property type="project" value="UniProtKB-SubCell"/>
</dbReference>
<feature type="region of interest" description="Disordered" evidence="9">
    <location>
        <begin position="898"/>
        <end position="917"/>
    </location>
</feature>
<dbReference type="FunFam" id="3.40.50.1820:FF:000146">
    <property type="entry name" value="Acylamino-acid-releasing enzyme"/>
    <property type="match status" value="2"/>
</dbReference>
<keyword evidence="7" id="KW-0378">Hydrolase</keyword>
<dbReference type="PANTHER" id="PTHR42776">
    <property type="entry name" value="SERINE PEPTIDASE S9 FAMILY MEMBER"/>
    <property type="match status" value="1"/>
</dbReference>
<proteinExistence type="inferred from homology"/>
<keyword evidence="13" id="KW-1185">Reference proteome</keyword>
<dbReference type="Proteomes" id="UP000275267">
    <property type="component" value="Unassembled WGS sequence"/>
</dbReference>
<comment type="function">
    <text evidence="8">Catalyzes the hydrolysis of the N-terminal peptide bond of an N-acetylated peptide to generate an N-acetylated amino acid and a peptide with a free N-terminus.</text>
</comment>
<dbReference type="Pfam" id="PF00326">
    <property type="entry name" value="Peptidase_S9"/>
    <property type="match status" value="2"/>
</dbReference>
<dbReference type="SUPFAM" id="SSF53474">
    <property type="entry name" value="alpha/beta-Hydrolases"/>
    <property type="match status" value="2"/>
</dbReference>
<dbReference type="GO" id="GO:0004252">
    <property type="term" value="F:serine-type endopeptidase activity"/>
    <property type="evidence" value="ECO:0007669"/>
    <property type="project" value="InterPro"/>
</dbReference>
<feature type="domain" description="Peptidase S9 prolyl oligopeptidase catalytic" evidence="10">
    <location>
        <begin position="1256"/>
        <end position="1475"/>
    </location>
</feature>
<dbReference type="SUPFAM" id="SSF82171">
    <property type="entry name" value="DPP6 N-terminal domain-like"/>
    <property type="match status" value="2"/>
</dbReference>
<sequence length="1502" mass="164464">MAAAQASEAAANKGLPLGMDATMADEYASQSKLLQEFVKIPSFGKAWIFNSKDENKSRAVLSISQSDLLGNKRRKFLLNSHISKSASKSVDFQWSPFPTEISGVSAVIPSPSGEKLLLVRNSEDDSSTKLEIWGPCQLENEIHIAKSVHGSLYSDEWFEGISWNQDETFIAYVAEEPPQPKPVFNDYGFKKEGSSEKDCKSWKGHGDWEETWGETYSKKRIPALFVVNISSGQVRPVKGIPRSLSVGQVIWAPSSSYGLVFVAWSSDNGFQETPRKLGIKYCYNRPCALYAAPDPFREETEKPSTEGNKGETTTMIKLTAHLSSAFFPRFSPDGKYLVFVSAKSAVDSGAHNATNSMHRIEWPTDGKLDGSLGIVDVVPIVMCPKDSCFPGLYCFGLLRHPWLTDGRTMILSSVWGSREVILSVNVVSCEVLRVSPQDSDYSWNVLALDKNNILAVSSSLITLPQIYYGIKVSQTESHWEWQEVSTPFPKPSDEISSILAEHKFSILKIPISNPSDELANGAKLPFEAIFVSHKDSASNPTIVVLHGGPHSVYPSSYSKSLAFLFSQGYNLLVVNYRGSLGFGEEALQSLPGNIGSQDVNDVLTALDFVLNRGLIDPSRVAVVGGSHGGFLTTHLIGQAPDTFFAAAARNPVCNLQLMVGTTDIPDWCFVEIYGKDGKKYFSESPSVDDLCQFHQKSPISHISKVKTPTLFLLGAQDLRVPVSNGLQYARALKERGIESKTIVFPEDIHGIDKNSIKLAYKGSSFMTAEGISTAMFSISQPDLLANSTRKYTMYCHITGAGTNSRDFQWSPFPTEMTGVSVIVPSPSGSKLLIVRNGEKGCPTKLEIVDQSHVAKEIHLGQSIHGPLYTDEWFHGISWNQEETLIAYIAEAPPQPRPVFRDSGYRKGDSSDDDYNTWKEQGDWEEDWGERYSKKGRPSLFVLDIASGEVRAAEGIATSLSVGQVVWAPPSSSGSQKPCALYAIASPFERPETDNKPVCDGKSDSAASARNLTASISSSFFPRFSQDGKILLFLSAKQAVNSGAHNATDSLHKMNWPSDWKMDKELNVTEVVPIVMCPEDGCFPGLYCSSILSNPWLSDGCTMILTSAWRSTEVILSIDVLSGKVTRITPEDSHYSWSALTIDGDNVLAVSSSPIDPPHIKYGRQVTPEGQARRWTWDEVDSPLMTASDKVKSLLSHHSVTILQIPVTNASGDLSDGGKLPFEAIFVSYKDSSHSPTVVILHGGPHSVSVSSYVKSSAFLASLGFNLLIVNYRGTPGFGEEALQSLPGKVGSQSLTYPKQDVQDCLTAIDHVINEKLIDASKVAVVGISHGGFLTTHLIGQATDRFVVGAARNPVCNLALMIGTTDIPDWCYIVACGTEAKQYASESPSPDHLRLFYEKSPIAHISKVKAPLLMLLGGADLRVPVSNGLQYARALRERGGQVKIMMFPEDIHEIIIPRSDFESFLNIGVWFKTHLKQVQMQQREAKSGDPFGGRARRSVQSKS</sequence>
<dbReference type="OrthoDB" id="416344at2759"/>
<evidence type="ECO:0000256" key="5">
    <source>
        <dbReference type="ARBA" id="ARBA00012917"/>
    </source>
</evidence>
<comment type="subcellular location">
    <subcellularLocation>
        <location evidence="2">Cytoplasm</location>
    </subcellularLocation>
</comment>
<evidence type="ECO:0000313" key="12">
    <source>
        <dbReference type="EMBL" id="RLN15935.1"/>
    </source>
</evidence>
<evidence type="ECO:0000256" key="8">
    <source>
        <dbReference type="ARBA" id="ARBA00053183"/>
    </source>
</evidence>
<dbReference type="PANTHER" id="PTHR42776:SF4">
    <property type="entry name" value="ACYLAMINO-ACID-RELEASING ENZYME"/>
    <property type="match status" value="1"/>
</dbReference>
<organism evidence="12 13">
    <name type="scientific">Panicum miliaceum</name>
    <name type="common">Proso millet</name>
    <name type="synonym">Broomcorn millet</name>
    <dbReference type="NCBI Taxonomy" id="4540"/>
    <lineage>
        <taxon>Eukaryota</taxon>
        <taxon>Viridiplantae</taxon>
        <taxon>Streptophyta</taxon>
        <taxon>Embryophyta</taxon>
        <taxon>Tracheophyta</taxon>
        <taxon>Spermatophyta</taxon>
        <taxon>Magnoliopsida</taxon>
        <taxon>Liliopsida</taxon>
        <taxon>Poales</taxon>
        <taxon>Poaceae</taxon>
        <taxon>PACMAD clade</taxon>
        <taxon>Panicoideae</taxon>
        <taxon>Panicodae</taxon>
        <taxon>Paniceae</taxon>
        <taxon>Panicinae</taxon>
        <taxon>Panicum</taxon>
        <taxon>Panicum sect. Panicum</taxon>
    </lineage>
</organism>
<protein>
    <recommendedName>
        <fullName evidence="5">acylaminoacyl-peptidase</fullName>
        <ecNumber evidence="5">3.4.19.1</ecNumber>
    </recommendedName>
</protein>
<dbReference type="STRING" id="4540.A0A3L6S4Q0"/>
<name>A0A3L6S4Q0_PANMI</name>
<dbReference type="GO" id="GO:0008242">
    <property type="term" value="F:omega peptidase activity"/>
    <property type="evidence" value="ECO:0007669"/>
    <property type="project" value="UniProtKB-EC"/>
</dbReference>
<evidence type="ECO:0000256" key="9">
    <source>
        <dbReference type="SAM" id="MobiDB-lite"/>
    </source>
</evidence>
<feature type="domain" description="Acylamino-acid-releasing enzyme N-terminal" evidence="11">
    <location>
        <begin position="15"/>
        <end position="495"/>
    </location>
</feature>
<dbReference type="InterPro" id="IPR001375">
    <property type="entry name" value="Peptidase_S9_cat"/>
</dbReference>
<feature type="domain" description="Peptidase S9 prolyl oligopeptidase catalytic" evidence="10">
    <location>
        <begin position="556"/>
        <end position="756"/>
    </location>
</feature>
<evidence type="ECO:0000313" key="13">
    <source>
        <dbReference type="Proteomes" id="UP000275267"/>
    </source>
</evidence>
<evidence type="ECO:0000256" key="2">
    <source>
        <dbReference type="ARBA" id="ARBA00004496"/>
    </source>
</evidence>
<evidence type="ECO:0000256" key="3">
    <source>
        <dbReference type="ARBA" id="ARBA00010040"/>
    </source>
</evidence>
<dbReference type="InterPro" id="IPR029058">
    <property type="entry name" value="AB_hydrolase_fold"/>
</dbReference>